<dbReference type="AlphaFoldDB" id="A0A9X1XWM6"/>
<comment type="caution">
    <text evidence="2">The sequence shown here is derived from an EMBL/GenBank/DDBJ whole genome shotgun (WGS) entry which is preliminary data.</text>
</comment>
<proteinExistence type="predicted"/>
<feature type="region of interest" description="Disordered" evidence="1">
    <location>
        <begin position="73"/>
        <end position="97"/>
    </location>
</feature>
<dbReference type="PANTHER" id="PTHR43734">
    <property type="entry name" value="PHYTOENE DESATURASE"/>
    <property type="match status" value="1"/>
</dbReference>
<dbReference type="Proteomes" id="UP001139534">
    <property type="component" value="Unassembled WGS sequence"/>
</dbReference>
<dbReference type="InterPro" id="IPR036188">
    <property type="entry name" value="FAD/NAD-bd_sf"/>
</dbReference>
<dbReference type="Pfam" id="PF13450">
    <property type="entry name" value="NAD_binding_8"/>
    <property type="match status" value="1"/>
</dbReference>
<dbReference type="Gene3D" id="3.50.50.60">
    <property type="entry name" value="FAD/NAD(P)-binding domain"/>
    <property type="match status" value="1"/>
</dbReference>
<dbReference type="RefSeq" id="WP_248550851.1">
    <property type="nucleotide sequence ID" value="NZ_JALPRK010000003.1"/>
</dbReference>
<name>A0A9X1XWM6_9BACL</name>
<accession>A0A9X1XWM6</accession>
<evidence type="ECO:0000313" key="2">
    <source>
        <dbReference type="EMBL" id="MCK8486642.1"/>
    </source>
</evidence>
<sequence>MEKWDVTVIGGGLAGLTMAAFLAKEGLRTLVLEQSPRWGGRAATDEKDGCLFNIGPHALYSQGQGLQILQELGLDPGGNTDSENIHGPEPGQIDTNQPLIRKAKGGNGESPYLAFSRMAIEFN</sequence>
<evidence type="ECO:0000256" key="1">
    <source>
        <dbReference type="SAM" id="MobiDB-lite"/>
    </source>
</evidence>
<organism evidence="2 3">
    <name type="scientific">Paenibacillus mellifer</name>
    <dbReference type="NCBI Taxonomy" id="2937794"/>
    <lineage>
        <taxon>Bacteria</taxon>
        <taxon>Bacillati</taxon>
        <taxon>Bacillota</taxon>
        <taxon>Bacilli</taxon>
        <taxon>Bacillales</taxon>
        <taxon>Paenibacillaceae</taxon>
        <taxon>Paenibacillus</taxon>
    </lineage>
</organism>
<gene>
    <name evidence="2" type="ORF">M0651_05570</name>
</gene>
<evidence type="ECO:0000313" key="3">
    <source>
        <dbReference type="Proteomes" id="UP001139534"/>
    </source>
</evidence>
<dbReference type="SUPFAM" id="SSF51905">
    <property type="entry name" value="FAD/NAD(P)-binding domain"/>
    <property type="match status" value="1"/>
</dbReference>
<dbReference type="PANTHER" id="PTHR43734:SF1">
    <property type="entry name" value="PHYTOENE DESATURASE"/>
    <property type="match status" value="1"/>
</dbReference>
<protein>
    <submittedName>
        <fullName evidence="2">FAD-dependent oxidoreductase</fullName>
    </submittedName>
</protein>
<keyword evidence="3" id="KW-1185">Reference proteome</keyword>
<dbReference type="EMBL" id="JALPRK010000003">
    <property type="protein sequence ID" value="MCK8486642.1"/>
    <property type="molecule type" value="Genomic_DNA"/>
</dbReference>
<reference evidence="2" key="1">
    <citation type="submission" date="2022-04" db="EMBL/GenBank/DDBJ databases">
        <authorList>
            <person name="Seo M.-J."/>
        </authorList>
    </citation>
    <scope>NUCLEOTIDE SEQUENCE</scope>
    <source>
        <strain evidence="2">MBLB2552</strain>
    </source>
</reference>